<accession>A0A1J5QJP9</accession>
<reference evidence="2" key="1">
    <citation type="submission" date="2016-10" db="EMBL/GenBank/DDBJ databases">
        <title>Sequence of Gallionella enrichment culture.</title>
        <authorList>
            <person name="Poehlein A."/>
            <person name="Muehling M."/>
            <person name="Daniel R."/>
        </authorList>
    </citation>
    <scope>NUCLEOTIDE SEQUENCE</scope>
</reference>
<feature type="domain" description="Glycosyl transferase family 28 C-terminal" evidence="1">
    <location>
        <begin position="1"/>
        <end position="99"/>
    </location>
</feature>
<gene>
    <name evidence="2" type="primary">murG_13</name>
    <name evidence="2" type="ORF">GALL_405620</name>
</gene>
<organism evidence="2">
    <name type="scientific">mine drainage metagenome</name>
    <dbReference type="NCBI Taxonomy" id="410659"/>
    <lineage>
        <taxon>unclassified sequences</taxon>
        <taxon>metagenomes</taxon>
        <taxon>ecological metagenomes</taxon>
    </lineage>
</organism>
<name>A0A1J5QJP9_9ZZZZ</name>
<evidence type="ECO:0000313" key="2">
    <source>
        <dbReference type="EMBL" id="OIQ77739.1"/>
    </source>
</evidence>
<dbReference type="SUPFAM" id="SSF53756">
    <property type="entry name" value="UDP-Glycosyltransferase/glycogen phosphorylase"/>
    <property type="match status" value="1"/>
</dbReference>
<dbReference type="GO" id="GO:0050511">
    <property type="term" value="F:undecaprenyldiphospho-muramoylpentapeptide beta-N-acetylglucosaminyltransferase activity"/>
    <property type="evidence" value="ECO:0007669"/>
    <property type="project" value="TreeGrafter"/>
</dbReference>
<dbReference type="Pfam" id="PF04101">
    <property type="entry name" value="Glyco_tran_28_C"/>
    <property type="match status" value="1"/>
</dbReference>
<evidence type="ECO:0000259" key="1">
    <source>
        <dbReference type="Pfam" id="PF04101"/>
    </source>
</evidence>
<dbReference type="EC" id="2.4.1.227" evidence="2"/>
<protein>
    <submittedName>
        <fullName evidence="2">UDP-N-acetylglucosamine transferase</fullName>
        <ecNumber evidence="2">2.4.1.227</ecNumber>
    </submittedName>
</protein>
<dbReference type="PANTHER" id="PTHR21015:SF22">
    <property type="entry name" value="GLYCOSYLTRANSFERASE"/>
    <property type="match status" value="1"/>
</dbReference>
<dbReference type="PANTHER" id="PTHR21015">
    <property type="entry name" value="UDP-N-ACETYLGLUCOSAMINE--N-ACETYLMURAMYL-(PENTAPEPTIDE) PYROPHOSPHORYL-UNDECAPRENOL N-ACETYLGLUCOSAMINE TRANSFERASE 1"/>
    <property type="match status" value="1"/>
</dbReference>
<comment type="caution">
    <text evidence="2">The sequence shown here is derived from an EMBL/GenBank/DDBJ whole genome shotgun (WGS) entry which is preliminary data.</text>
</comment>
<sequence length="111" mass="11809">MAAAYADADLVICRAGASTVSEVACAGVAALFVPFPHAVDDHQTANARFLADADAALLVQQRSLDADALAAQLRDATRESLLAIAQRAHQRARRDAVQRIVDVCAELEPRE</sequence>
<dbReference type="CDD" id="cd03785">
    <property type="entry name" value="GT28_MurG"/>
    <property type="match status" value="1"/>
</dbReference>
<dbReference type="InterPro" id="IPR007235">
    <property type="entry name" value="Glyco_trans_28_C"/>
</dbReference>
<proteinExistence type="predicted"/>
<dbReference type="Gene3D" id="3.40.50.2000">
    <property type="entry name" value="Glycogen Phosphorylase B"/>
    <property type="match status" value="1"/>
</dbReference>
<keyword evidence="2" id="KW-0328">Glycosyltransferase</keyword>
<dbReference type="AlphaFoldDB" id="A0A1J5QJP9"/>
<dbReference type="EMBL" id="MLJW01001546">
    <property type="protein sequence ID" value="OIQ77739.1"/>
    <property type="molecule type" value="Genomic_DNA"/>
</dbReference>
<keyword evidence="2" id="KW-0808">Transferase</keyword>